<sequence length="651" mass="71731">MQKYLFCSLLLFGCIAAVAQPSDTDRFIIHRHLKVIGRETYHLNRMADGGRHYSVDCFYADRGKDVPLKATIRLSASGDPLEMTSRGYTSRMSQINDAVVIRGDSLLITQDSTTKLVAKPANMFPVDGYAPAIIQELLVAWWMKNSKPANVQALFGPVEIRTLATDTLRHANGDRILSAIGINNVIWGWEFLWIDQRGQLAALTTINAEGDKFEFVRPDYENDLLFFAAKSAEYGARLYSAKSKENSAIAIIHGVLVDVEKEKKLHDAAIIVVDGKISWLGPTQKAVIPANATIIDAKQRHMLPGLWDMHAHMKQVEWGPAYIATGITTVRDMGNEFVFINSMKSTIDAGQGVGPNILKAGIIDGPGPMSNGIMIAETKEQGIALVKKYKQAGFHQVKLYSQLKPDVVQAICVEAHRAGMTVAGHIPQGMTTEQTVDLGIDMIAHLPYLMRAFVGNANGDVDLKHPDNRKMLKKLLEKKIVVDPTLALFELVYRPLDQPLNRIEPAFQTLPAKLQADFTSMGLPPAEAEKKIPAQKVYQKLVFQLHQAGIPIVAGTDMLIPGYTLYRELELYVAAGLTTWEALQCATITPARVMGLSTTTGTLEKGKDADIILVDGDPVSNISDIRRVSLVLTRGRLYNPSEVHQTIGFGR</sequence>
<dbReference type="EMBL" id="JAHESE010000020">
    <property type="protein sequence ID" value="MBT1710144.1"/>
    <property type="molecule type" value="Genomic_DNA"/>
</dbReference>
<keyword evidence="1" id="KW-0732">Signal</keyword>
<dbReference type="GO" id="GO:0016810">
    <property type="term" value="F:hydrolase activity, acting on carbon-nitrogen (but not peptide) bonds"/>
    <property type="evidence" value="ECO:0007669"/>
    <property type="project" value="InterPro"/>
</dbReference>
<dbReference type="Gene3D" id="2.30.40.10">
    <property type="entry name" value="Urease, subunit C, domain 1"/>
    <property type="match status" value="1"/>
</dbReference>
<dbReference type="InterPro" id="IPR051781">
    <property type="entry name" value="Metallo-dep_Hydrolase"/>
</dbReference>
<protein>
    <submittedName>
        <fullName evidence="3">Amidohydrolase family protein</fullName>
    </submittedName>
</protein>
<feature type="domain" description="Amidohydrolase-related" evidence="2">
    <location>
        <begin position="321"/>
        <end position="636"/>
    </location>
</feature>
<organism evidence="3 4">
    <name type="scientific">Dawidia cretensis</name>
    <dbReference type="NCBI Taxonomy" id="2782350"/>
    <lineage>
        <taxon>Bacteria</taxon>
        <taxon>Pseudomonadati</taxon>
        <taxon>Bacteroidota</taxon>
        <taxon>Cytophagia</taxon>
        <taxon>Cytophagales</taxon>
        <taxon>Chryseotaleaceae</taxon>
        <taxon>Dawidia</taxon>
    </lineage>
</organism>
<dbReference type="Gene3D" id="1.20.58.520">
    <property type="entry name" value="Amidohydrolase"/>
    <property type="match status" value="1"/>
</dbReference>
<feature type="signal peptide" evidence="1">
    <location>
        <begin position="1"/>
        <end position="19"/>
    </location>
</feature>
<keyword evidence="4" id="KW-1185">Reference proteome</keyword>
<dbReference type="SUPFAM" id="SSF51556">
    <property type="entry name" value="Metallo-dependent hydrolases"/>
    <property type="match status" value="1"/>
</dbReference>
<proteinExistence type="predicted"/>
<evidence type="ECO:0000313" key="4">
    <source>
        <dbReference type="Proteomes" id="UP001319080"/>
    </source>
</evidence>
<dbReference type="RefSeq" id="WP_254085721.1">
    <property type="nucleotide sequence ID" value="NZ_JAHESE010000020.1"/>
</dbReference>
<dbReference type="Pfam" id="PF01979">
    <property type="entry name" value="Amidohydro_1"/>
    <property type="match status" value="1"/>
</dbReference>
<gene>
    <name evidence="3" type="ORF">KK062_17995</name>
</gene>
<comment type="caution">
    <text evidence="3">The sequence shown here is derived from an EMBL/GenBank/DDBJ whole genome shotgun (WGS) entry which is preliminary data.</text>
</comment>
<feature type="chain" id="PRO_5042964899" evidence="1">
    <location>
        <begin position="20"/>
        <end position="651"/>
    </location>
</feature>
<dbReference type="InterPro" id="IPR011059">
    <property type="entry name" value="Metal-dep_hydrolase_composite"/>
</dbReference>
<evidence type="ECO:0000259" key="2">
    <source>
        <dbReference type="Pfam" id="PF01979"/>
    </source>
</evidence>
<dbReference type="InterPro" id="IPR006680">
    <property type="entry name" value="Amidohydro-rel"/>
</dbReference>
<name>A0AAP2GRA4_9BACT</name>
<dbReference type="Gene3D" id="3.40.50.10910">
    <property type="entry name" value="Amidohydrolase"/>
    <property type="match status" value="1"/>
</dbReference>
<accession>A0AAP2GRA4</accession>
<evidence type="ECO:0000313" key="3">
    <source>
        <dbReference type="EMBL" id="MBT1710144.1"/>
    </source>
</evidence>
<dbReference type="Gene3D" id="3.30.110.90">
    <property type="entry name" value="Amidohydrolase"/>
    <property type="match status" value="1"/>
</dbReference>
<dbReference type="SUPFAM" id="SSF51338">
    <property type="entry name" value="Composite domain of metallo-dependent hydrolases"/>
    <property type="match status" value="1"/>
</dbReference>
<dbReference type="AlphaFoldDB" id="A0AAP2GRA4"/>
<dbReference type="InterPro" id="IPR032466">
    <property type="entry name" value="Metal_Hydrolase"/>
</dbReference>
<dbReference type="Proteomes" id="UP001319080">
    <property type="component" value="Unassembled WGS sequence"/>
</dbReference>
<dbReference type="PANTHER" id="PTHR43135">
    <property type="entry name" value="ALPHA-D-RIBOSE 1-METHYLPHOSPHONATE 5-TRIPHOSPHATE DIPHOSPHATASE"/>
    <property type="match status" value="1"/>
</dbReference>
<dbReference type="PANTHER" id="PTHR43135:SF3">
    <property type="entry name" value="ALPHA-D-RIBOSE 1-METHYLPHOSPHONATE 5-TRIPHOSPHATE DIPHOSPHATASE"/>
    <property type="match status" value="1"/>
</dbReference>
<reference evidence="3 4" key="1">
    <citation type="submission" date="2021-05" db="EMBL/GenBank/DDBJ databases">
        <title>A Polyphasic approach of four new species of the genus Ohtaekwangia: Ohtaekwangia histidinii sp. nov., Ohtaekwangia cretensis sp. nov., Ohtaekwangia indiensis sp. nov., Ohtaekwangia reichenbachii sp. nov. from diverse environment.</title>
        <authorList>
            <person name="Octaviana S."/>
        </authorList>
    </citation>
    <scope>NUCLEOTIDE SEQUENCE [LARGE SCALE GENOMIC DNA]</scope>
    <source>
        <strain evidence="3 4">PWU5</strain>
    </source>
</reference>
<evidence type="ECO:0000256" key="1">
    <source>
        <dbReference type="SAM" id="SignalP"/>
    </source>
</evidence>